<evidence type="ECO:0000259" key="3">
    <source>
        <dbReference type="Pfam" id="PF00535"/>
    </source>
</evidence>
<dbReference type="Pfam" id="PF00535">
    <property type="entry name" value="Glycos_transf_2"/>
    <property type="match status" value="1"/>
</dbReference>
<keyword evidence="2" id="KW-0808">Transferase</keyword>
<sequence>MAPKLSIVIPVYNVAPYLKKCVVSCFNQNVTEDLYEVILVNDGSTDNSLEISEELKITYPKIQIVSQKNKGLSGARNTGLKHAIGEFVWFVDSDDWIKDNCLGDILKKLNANTDILWLGHDVWHHGKSVKSYIPEQTSSAITGEALFSNHLDNLFYIWKFIYNRNFLNSNSLLFLEGILYEDLEFTPRALIKASKCYTMPDVYYHYLVREGSIANNIKSKNIEHRFYILNKLIDLLNTKEISKSYATTLSRVITHTTEGTINLAARADVKIPENGTKVISRIKESDNYFSHVSFKFKLIITSPKFYYKAYKVSHAIYKLLISKT</sequence>
<gene>
    <name evidence="4" type="ORF">ACFQ2E_07380</name>
</gene>
<dbReference type="InterPro" id="IPR029044">
    <property type="entry name" value="Nucleotide-diphossugar_trans"/>
</dbReference>
<feature type="domain" description="Glycosyltransferase 2-like" evidence="3">
    <location>
        <begin position="6"/>
        <end position="122"/>
    </location>
</feature>
<evidence type="ECO:0000256" key="1">
    <source>
        <dbReference type="ARBA" id="ARBA00022676"/>
    </source>
</evidence>
<dbReference type="Gene3D" id="3.90.550.10">
    <property type="entry name" value="Spore Coat Polysaccharide Biosynthesis Protein SpsA, Chain A"/>
    <property type="match status" value="1"/>
</dbReference>
<protein>
    <submittedName>
        <fullName evidence="4">Glycosyltransferase family 2 protein</fullName>
    </submittedName>
</protein>
<reference evidence="5" key="1">
    <citation type="journal article" date="2019" name="Int. J. Syst. Evol. Microbiol.">
        <title>The Global Catalogue of Microorganisms (GCM) 10K type strain sequencing project: providing services to taxonomists for standard genome sequencing and annotation.</title>
        <authorList>
            <consortium name="The Broad Institute Genomics Platform"/>
            <consortium name="The Broad Institute Genome Sequencing Center for Infectious Disease"/>
            <person name="Wu L."/>
            <person name="Ma J."/>
        </authorList>
    </citation>
    <scope>NUCLEOTIDE SEQUENCE [LARGE SCALE GENOMIC DNA]</scope>
    <source>
        <strain evidence="5">CCUG 63246</strain>
    </source>
</reference>
<evidence type="ECO:0000313" key="5">
    <source>
        <dbReference type="Proteomes" id="UP001597163"/>
    </source>
</evidence>
<comment type="caution">
    <text evidence="4">The sequence shown here is derived from an EMBL/GenBank/DDBJ whole genome shotgun (WGS) entry which is preliminary data.</text>
</comment>
<dbReference type="EMBL" id="JBHTLJ010000002">
    <property type="protein sequence ID" value="MFD1162233.1"/>
    <property type="molecule type" value="Genomic_DNA"/>
</dbReference>
<keyword evidence="1" id="KW-0328">Glycosyltransferase</keyword>
<proteinExistence type="predicted"/>
<dbReference type="PANTHER" id="PTHR22916:SF51">
    <property type="entry name" value="GLYCOSYLTRANSFERASE EPSH-RELATED"/>
    <property type="match status" value="1"/>
</dbReference>
<dbReference type="Proteomes" id="UP001597163">
    <property type="component" value="Unassembled WGS sequence"/>
</dbReference>
<dbReference type="InterPro" id="IPR001173">
    <property type="entry name" value="Glyco_trans_2-like"/>
</dbReference>
<dbReference type="PANTHER" id="PTHR22916">
    <property type="entry name" value="GLYCOSYLTRANSFERASE"/>
    <property type="match status" value="1"/>
</dbReference>
<dbReference type="CDD" id="cd00761">
    <property type="entry name" value="Glyco_tranf_GTA_type"/>
    <property type="match status" value="1"/>
</dbReference>
<dbReference type="SUPFAM" id="SSF53448">
    <property type="entry name" value="Nucleotide-diphospho-sugar transferases"/>
    <property type="match status" value="1"/>
</dbReference>
<name>A0ABW3RAW9_9FLAO</name>
<evidence type="ECO:0000256" key="2">
    <source>
        <dbReference type="ARBA" id="ARBA00022679"/>
    </source>
</evidence>
<keyword evidence="5" id="KW-1185">Reference proteome</keyword>
<evidence type="ECO:0000313" key="4">
    <source>
        <dbReference type="EMBL" id="MFD1162233.1"/>
    </source>
</evidence>
<dbReference type="RefSeq" id="WP_311938392.1">
    <property type="nucleotide sequence ID" value="NZ_JAVSCK010000002.1"/>
</dbReference>
<accession>A0ABW3RAW9</accession>
<organism evidence="4 5">
    <name type="scientific">Hwangdonia seohaensis</name>
    <dbReference type="NCBI Taxonomy" id="1240727"/>
    <lineage>
        <taxon>Bacteria</taxon>
        <taxon>Pseudomonadati</taxon>
        <taxon>Bacteroidota</taxon>
        <taxon>Flavobacteriia</taxon>
        <taxon>Flavobacteriales</taxon>
        <taxon>Flavobacteriaceae</taxon>
        <taxon>Hwangdonia</taxon>
    </lineage>
</organism>